<evidence type="ECO:0000313" key="1">
    <source>
        <dbReference type="EMBL" id="VDK38634.1"/>
    </source>
</evidence>
<evidence type="ECO:0000313" key="2">
    <source>
        <dbReference type="Proteomes" id="UP000267096"/>
    </source>
</evidence>
<name>A0A3P6R1G0_ANISI</name>
<proteinExistence type="predicted"/>
<accession>A0A3P6R1G0</accession>
<reference evidence="1 2" key="1">
    <citation type="submission" date="2018-11" db="EMBL/GenBank/DDBJ databases">
        <authorList>
            <consortium name="Pathogen Informatics"/>
        </authorList>
    </citation>
    <scope>NUCLEOTIDE SEQUENCE [LARGE SCALE GENOMIC DNA]</scope>
</reference>
<dbReference type="AlphaFoldDB" id="A0A3P6R1G0"/>
<organism evidence="1 2">
    <name type="scientific">Anisakis simplex</name>
    <name type="common">Herring worm</name>
    <dbReference type="NCBI Taxonomy" id="6269"/>
    <lineage>
        <taxon>Eukaryota</taxon>
        <taxon>Metazoa</taxon>
        <taxon>Ecdysozoa</taxon>
        <taxon>Nematoda</taxon>
        <taxon>Chromadorea</taxon>
        <taxon>Rhabditida</taxon>
        <taxon>Spirurina</taxon>
        <taxon>Ascaridomorpha</taxon>
        <taxon>Ascaridoidea</taxon>
        <taxon>Anisakidae</taxon>
        <taxon>Anisakis</taxon>
        <taxon>Anisakis simplex complex</taxon>
    </lineage>
</organism>
<dbReference type="EMBL" id="UYRR01028108">
    <property type="protein sequence ID" value="VDK38634.1"/>
    <property type="molecule type" value="Genomic_DNA"/>
</dbReference>
<gene>
    <name evidence="1" type="ORF">ASIM_LOCUS9321</name>
</gene>
<sequence length="34" mass="4150">MKHHPPDVSFQFKQYQIFVHQPTIQLELPYSHDL</sequence>
<dbReference type="Proteomes" id="UP000267096">
    <property type="component" value="Unassembled WGS sequence"/>
</dbReference>
<protein>
    <submittedName>
        <fullName evidence="1">Uncharacterized protein</fullName>
    </submittedName>
</protein>
<keyword evidence="2" id="KW-1185">Reference proteome</keyword>